<gene>
    <name evidence="1" type="ORF">EFK50_00250</name>
</gene>
<organism evidence="1 2">
    <name type="scientific">Nocardioides marmoriginsengisoli</name>
    <dbReference type="NCBI Taxonomy" id="661483"/>
    <lineage>
        <taxon>Bacteria</taxon>
        <taxon>Bacillati</taxon>
        <taxon>Actinomycetota</taxon>
        <taxon>Actinomycetes</taxon>
        <taxon>Propionibacteriales</taxon>
        <taxon>Nocardioidaceae</taxon>
        <taxon>Nocardioides</taxon>
    </lineage>
</organism>
<keyword evidence="2" id="KW-1185">Reference proteome</keyword>
<protein>
    <submittedName>
        <fullName evidence="1">Uncharacterized protein</fullName>
    </submittedName>
</protein>
<accession>A0A3N0CRJ0</accession>
<evidence type="ECO:0000313" key="2">
    <source>
        <dbReference type="Proteomes" id="UP000267128"/>
    </source>
</evidence>
<sequence length="90" mass="9518">MAFRSLRASFSFASNLAGKSAASFCSSVTRASNLACASLASACSFSTRAFASAWTFLESKSTFCTRAWTPETRVCAASRRVWVALVASVA</sequence>
<dbReference type="EMBL" id="RJSE01000001">
    <property type="protein sequence ID" value="RNL66102.1"/>
    <property type="molecule type" value="Genomic_DNA"/>
</dbReference>
<dbReference type="AlphaFoldDB" id="A0A3N0CRJ0"/>
<comment type="caution">
    <text evidence="1">The sequence shown here is derived from an EMBL/GenBank/DDBJ whole genome shotgun (WGS) entry which is preliminary data.</text>
</comment>
<reference evidence="1 2" key="1">
    <citation type="submission" date="2018-11" db="EMBL/GenBank/DDBJ databases">
        <authorList>
            <person name="Li F."/>
        </authorList>
    </citation>
    <scope>NUCLEOTIDE SEQUENCE [LARGE SCALE GENOMIC DNA]</scope>
    <source>
        <strain evidence="1 2">Gsoil 097</strain>
    </source>
</reference>
<evidence type="ECO:0000313" key="1">
    <source>
        <dbReference type="EMBL" id="RNL66102.1"/>
    </source>
</evidence>
<name>A0A3N0CRJ0_9ACTN</name>
<dbReference type="Proteomes" id="UP000267128">
    <property type="component" value="Unassembled WGS sequence"/>
</dbReference>
<proteinExistence type="predicted"/>